<evidence type="ECO:0000256" key="1">
    <source>
        <dbReference type="ARBA" id="ARBA00006479"/>
    </source>
</evidence>
<dbReference type="PANTHER" id="PTHR18964">
    <property type="entry name" value="ROK (REPRESSOR, ORF, KINASE) FAMILY"/>
    <property type="match status" value="1"/>
</dbReference>
<keyword evidence="7" id="KW-0067">ATP-binding</keyword>
<gene>
    <name evidence="9" type="ORF">FH966_13905</name>
</gene>
<dbReference type="InterPro" id="IPR000600">
    <property type="entry name" value="ROK"/>
</dbReference>
<dbReference type="NCBIfam" id="TIGR00744">
    <property type="entry name" value="ROK_glcA_fam"/>
    <property type="match status" value="1"/>
</dbReference>
<dbReference type="GO" id="GO:0004340">
    <property type="term" value="F:glucokinase activity"/>
    <property type="evidence" value="ECO:0007669"/>
    <property type="project" value="UniProtKB-EC"/>
</dbReference>
<keyword evidence="4 9" id="KW-0808">Transferase</keyword>
<evidence type="ECO:0000256" key="4">
    <source>
        <dbReference type="ARBA" id="ARBA00022679"/>
    </source>
</evidence>
<evidence type="ECO:0000256" key="6">
    <source>
        <dbReference type="ARBA" id="ARBA00022777"/>
    </source>
</evidence>
<sequence>MMANLLIAVDIGGTSIKLGLVDQNGNILNKWSIWTNDESNAILSDVWESIYKKIVALNISKKDILGIGVGVPGFIDSESGYVYQTVNINWRNIPLVKQLEELSGLPVFAENDANLAVLGENWKGAGNQAKNLIAVTLGTGVGGGVISNGSIISGTNGTAGEIGHMTVEPEGHPCNCGRRGCLETIASATGIVRQAMEKMDSNDETPLTLHYRKHQQVTAKDIFELSEEGDELCSEIIRHTASVLGLCLANTALVVNPAKILIGGGVAQAGETFIRQINVSFQQYALGRINNACEIKQAQLGNDAGIIGAAFLVKQKRKD</sequence>
<dbReference type="EC" id="2.7.1.2" evidence="2"/>
<dbReference type="GO" id="GO:0006096">
    <property type="term" value="P:glycolytic process"/>
    <property type="evidence" value="ECO:0007669"/>
    <property type="project" value="InterPro"/>
</dbReference>
<dbReference type="PANTHER" id="PTHR18964:SF149">
    <property type="entry name" value="BIFUNCTIONAL UDP-N-ACETYLGLUCOSAMINE 2-EPIMERASE_N-ACETYLMANNOSAMINE KINASE"/>
    <property type="match status" value="1"/>
</dbReference>
<keyword evidence="6 9" id="KW-0418">Kinase</keyword>
<dbReference type="InterPro" id="IPR043129">
    <property type="entry name" value="ATPase_NBD"/>
</dbReference>
<dbReference type="GO" id="GO:0005737">
    <property type="term" value="C:cytoplasm"/>
    <property type="evidence" value="ECO:0007669"/>
    <property type="project" value="InterPro"/>
</dbReference>
<reference evidence="9 10" key="1">
    <citation type="submission" date="2019-07" db="EMBL/GenBank/DDBJ databases">
        <title>Genomic analysis of Lentibacillus sp. NKC851-2.</title>
        <authorList>
            <person name="Oh Y.J."/>
        </authorList>
    </citation>
    <scope>NUCLEOTIDE SEQUENCE [LARGE SCALE GENOMIC DNA]</scope>
    <source>
        <strain evidence="9 10">NKC851-2</strain>
    </source>
</reference>
<evidence type="ECO:0000256" key="3">
    <source>
        <dbReference type="ARBA" id="ARBA00014701"/>
    </source>
</evidence>
<evidence type="ECO:0000256" key="5">
    <source>
        <dbReference type="ARBA" id="ARBA00022741"/>
    </source>
</evidence>
<dbReference type="SUPFAM" id="SSF53067">
    <property type="entry name" value="Actin-like ATPase domain"/>
    <property type="match status" value="1"/>
</dbReference>
<organism evidence="9 10">
    <name type="scientific">Lentibacillus cibarius</name>
    <dbReference type="NCBI Taxonomy" id="2583219"/>
    <lineage>
        <taxon>Bacteria</taxon>
        <taxon>Bacillati</taxon>
        <taxon>Bacillota</taxon>
        <taxon>Bacilli</taxon>
        <taxon>Bacillales</taxon>
        <taxon>Bacillaceae</taxon>
        <taxon>Lentibacillus</taxon>
    </lineage>
</organism>
<proteinExistence type="inferred from homology"/>
<comment type="similarity">
    <text evidence="1">Belongs to the ROK (NagC/XylR) family.</text>
</comment>
<keyword evidence="5" id="KW-0547">Nucleotide-binding</keyword>
<dbReference type="RefSeq" id="WP_142791648.1">
    <property type="nucleotide sequence ID" value="NZ_VJMZ01000001.1"/>
</dbReference>
<dbReference type="Pfam" id="PF00480">
    <property type="entry name" value="ROK"/>
    <property type="match status" value="1"/>
</dbReference>
<dbReference type="Gene3D" id="3.30.420.40">
    <property type="match status" value="2"/>
</dbReference>
<evidence type="ECO:0000256" key="8">
    <source>
        <dbReference type="ARBA" id="ARBA00032386"/>
    </source>
</evidence>
<dbReference type="InterPro" id="IPR049874">
    <property type="entry name" value="ROK_cs"/>
</dbReference>
<dbReference type="AlphaFoldDB" id="A0A549YLF6"/>
<dbReference type="PROSITE" id="PS01125">
    <property type="entry name" value="ROK"/>
    <property type="match status" value="1"/>
</dbReference>
<evidence type="ECO:0000313" key="10">
    <source>
        <dbReference type="Proteomes" id="UP000319280"/>
    </source>
</evidence>
<evidence type="ECO:0000313" key="9">
    <source>
        <dbReference type="EMBL" id="TRM12706.1"/>
    </source>
</evidence>
<comment type="caution">
    <text evidence="9">The sequence shown here is derived from an EMBL/GenBank/DDBJ whole genome shotgun (WGS) entry which is preliminary data.</text>
</comment>
<dbReference type="EMBL" id="VJMZ01000001">
    <property type="protein sequence ID" value="TRM12706.1"/>
    <property type="molecule type" value="Genomic_DNA"/>
</dbReference>
<evidence type="ECO:0000256" key="7">
    <source>
        <dbReference type="ARBA" id="ARBA00022840"/>
    </source>
</evidence>
<dbReference type="InterPro" id="IPR004654">
    <property type="entry name" value="ROK_glcA"/>
</dbReference>
<keyword evidence="10" id="KW-1185">Reference proteome</keyword>
<protein>
    <recommendedName>
        <fullName evidence="3">Glucokinase</fullName>
        <ecNumber evidence="2">2.7.1.2</ecNumber>
    </recommendedName>
    <alternativeName>
        <fullName evidence="8">Glucose kinase</fullName>
    </alternativeName>
</protein>
<accession>A0A549YLF6</accession>
<dbReference type="GO" id="GO:0005524">
    <property type="term" value="F:ATP binding"/>
    <property type="evidence" value="ECO:0007669"/>
    <property type="project" value="UniProtKB-KW"/>
</dbReference>
<dbReference type="Proteomes" id="UP000319280">
    <property type="component" value="Unassembled WGS sequence"/>
</dbReference>
<evidence type="ECO:0000256" key="2">
    <source>
        <dbReference type="ARBA" id="ARBA00012323"/>
    </source>
</evidence>
<name>A0A549YLF6_9BACI</name>